<dbReference type="PATRIC" id="fig|1293439.3.peg.2621"/>
<keyword evidence="2" id="KW-1185">Reference proteome</keyword>
<dbReference type="OrthoDB" id="9028214at2"/>
<name>A0A0F5Q811_9HYPH</name>
<dbReference type="Proteomes" id="UP000033411">
    <property type="component" value="Unassembled WGS sequence"/>
</dbReference>
<evidence type="ECO:0000313" key="1">
    <source>
        <dbReference type="EMBL" id="KKC36159.1"/>
    </source>
</evidence>
<gene>
    <name evidence="1" type="ORF">WH87_14390</name>
</gene>
<dbReference type="AlphaFoldDB" id="A0A0F5Q811"/>
<reference evidence="1 2" key="1">
    <citation type="submission" date="2015-03" db="EMBL/GenBank/DDBJ databases">
        <authorList>
            <person name="Lepp D."/>
            <person name="Hassan Y.I."/>
            <person name="Li X.-Z."/>
            <person name="Zhou T."/>
        </authorList>
    </citation>
    <scope>NUCLEOTIDE SEQUENCE [LARGE SCALE GENOMIC DNA]</scope>
    <source>
        <strain evidence="1 2">E84</strain>
    </source>
</reference>
<proteinExistence type="predicted"/>
<protein>
    <submittedName>
        <fullName evidence="1">Uncharacterized protein</fullName>
    </submittedName>
</protein>
<sequence>MALEVRDDGWDLLGSLATTVKQRYANNSAYLGQLMDVRGIIETEVVTRRSSEDLPIAPEVGMAVAEMRAAADAGDIARIGRCPHFGHGHPDLRGDRQILRAAPRHHLSLNDPTHVHQLTQIGRVVGVPLFYRRRQRAEQVPAIVAHLQRHPAVLPPHPPLGPHD</sequence>
<dbReference type="EMBL" id="LANJ01000034">
    <property type="protein sequence ID" value="KKC36159.1"/>
    <property type="molecule type" value="Genomic_DNA"/>
</dbReference>
<dbReference type="RefSeq" id="WP_156458246.1">
    <property type="nucleotide sequence ID" value="NZ_LANJ01000034.1"/>
</dbReference>
<comment type="caution">
    <text evidence="1">The sequence shown here is derived from an EMBL/GenBank/DDBJ whole genome shotgun (WGS) entry which is preliminary data.</text>
</comment>
<feature type="non-terminal residue" evidence="1">
    <location>
        <position position="164"/>
    </location>
</feature>
<evidence type="ECO:0000313" key="2">
    <source>
        <dbReference type="Proteomes" id="UP000033411"/>
    </source>
</evidence>
<organism evidence="1 2">
    <name type="scientific">Devosia epidermidihirudinis</name>
    <dbReference type="NCBI Taxonomy" id="1293439"/>
    <lineage>
        <taxon>Bacteria</taxon>
        <taxon>Pseudomonadati</taxon>
        <taxon>Pseudomonadota</taxon>
        <taxon>Alphaproteobacteria</taxon>
        <taxon>Hyphomicrobiales</taxon>
        <taxon>Devosiaceae</taxon>
        <taxon>Devosia</taxon>
    </lineage>
</organism>
<accession>A0A0F5Q811</accession>